<sequence>MIKIIKSLLLLSILTWLSGCAQTTVRHHEDFQEVARNIESVVIIPADVDVELIVFDGDNEKLVDKEKIIQAEIHALAKAKLEAENLKVIDFDFKKEAENDEEFAYALTQAREAWDISKKDMYKKGVVGEKDKANFQTNLGSVLNIIAEKTGAESALLVHFRSFEKSKGVIAKDVTSSVLIGVLTLGAVIPIQATEGSFIDVALVETTAGKVVWANRKVGASSDSSALQFALKELPDLVWETEVVAEEQASALAKEASTAQVESAPQKN</sequence>
<dbReference type="OrthoDB" id="6399621at2"/>
<dbReference type="Proteomes" id="UP000318126">
    <property type="component" value="Unassembled WGS sequence"/>
</dbReference>
<feature type="signal peptide" evidence="1">
    <location>
        <begin position="1"/>
        <end position="21"/>
    </location>
</feature>
<reference evidence="3" key="1">
    <citation type="submission" date="2019-07" db="EMBL/GenBank/DDBJ databases">
        <title>Shewanella sp. YLB-08 draft genomic sequence.</title>
        <authorList>
            <person name="Yu L."/>
        </authorList>
    </citation>
    <scope>NUCLEOTIDE SEQUENCE [LARGE SCALE GENOMIC DNA]</scope>
    <source>
        <strain evidence="3">JCM 20706</strain>
    </source>
</reference>
<evidence type="ECO:0000313" key="2">
    <source>
        <dbReference type="EMBL" id="TRY15492.1"/>
    </source>
</evidence>
<evidence type="ECO:0000256" key="1">
    <source>
        <dbReference type="SAM" id="SignalP"/>
    </source>
</evidence>
<organism evidence="2 3">
    <name type="scientific">Shewanella hanedai</name>
    <name type="common">Alteromonas hanedai</name>
    <dbReference type="NCBI Taxonomy" id="25"/>
    <lineage>
        <taxon>Bacteria</taxon>
        <taxon>Pseudomonadati</taxon>
        <taxon>Pseudomonadota</taxon>
        <taxon>Gammaproteobacteria</taxon>
        <taxon>Alteromonadales</taxon>
        <taxon>Shewanellaceae</taxon>
        <taxon>Shewanella</taxon>
    </lineage>
</organism>
<name>A0A553JSQ6_SHEHA</name>
<dbReference type="PROSITE" id="PS51257">
    <property type="entry name" value="PROKAR_LIPOPROTEIN"/>
    <property type="match status" value="1"/>
</dbReference>
<accession>A0A553JSQ6</accession>
<dbReference type="AlphaFoldDB" id="A0A553JSQ6"/>
<protein>
    <recommendedName>
        <fullName evidence="4">DUF3313 domain-containing protein</fullName>
    </recommendedName>
</protein>
<evidence type="ECO:0000313" key="3">
    <source>
        <dbReference type="Proteomes" id="UP000318126"/>
    </source>
</evidence>
<dbReference type="RefSeq" id="WP_143563530.1">
    <property type="nucleotide sequence ID" value="NZ_BMPL01000009.1"/>
</dbReference>
<proteinExistence type="predicted"/>
<feature type="chain" id="PRO_5022221176" description="DUF3313 domain-containing protein" evidence="1">
    <location>
        <begin position="22"/>
        <end position="268"/>
    </location>
</feature>
<keyword evidence="3" id="KW-1185">Reference proteome</keyword>
<gene>
    <name evidence="2" type="ORF">FN961_05395</name>
</gene>
<comment type="caution">
    <text evidence="2">The sequence shown here is derived from an EMBL/GenBank/DDBJ whole genome shotgun (WGS) entry which is preliminary data.</text>
</comment>
<evidence type="ECO:0008006" key="4">
    <source>
        <dbReference type="Google" id="ProtNLM"/>
    </source>
</evidence>
<dbReference type="EMBL" id="VKGK01000004">
    <property type="protein sequence ID" value="TRY15492.1"/>
    <property type="molecule type" value="Genomic_DNA"/>
</dbReference>
<keyword evidence="1" id="KW-0732">Signal</keyword>